<dbReference type="AlphaFoldDB" id="W5WBZ5"/>
<proteinExistence type="predicted"/>
<dbReference type="EMBL" id="CP007155">
    <property type="protein sequence ID" value="AHH98275.1"/>
    <property type="molecule type" value="Genomic_DNA"/>
</dbReference>
<evidence type="ECO:0000313" key="1">
    <source>
        <dbReference type="EMBL" id="AHH98275.1"/>
    </source>
</evidence>
<dbReference type="RefSeq" id="WP_025358297.1">
    <property type="nucleotide sequence ID" value="NZ_CP007155.1"/>
</dbReference>
<gene>
    <name evidence="1" type="ORF">KALB_4913</name>
</gene>
<dbReference type="Proteomes" id="UP000019225">
    <property type="component" value="Chromosome"/>
</dbReference>
<organism evidence="1 2">
    <name type="scientific">Kutzneria albida DSM 43870</name>
    <dbReference type="NCBI Taxonomy" id="1449976"/>
    <lineage>
        <taxon>Bacteria</taxon>
        <taxon>Bacillati</taxon>
        <taxon>Actinomycetota</taxon>
        <taxon>Actinomycetes</taxon>
        <taxon>Pseudonocardiales</taxon>
        <taxon>Pseudonocardiaceae</taxon>
        <taxon>Kutzneria</taxon>
    </lineage>
</organism>
<protein>
    <submittedName>
        <fullName evidence="1">Uncharacterized protein</fullName>
    </submittedName>
</protein>
<dbReference type="KEGG" id="kal:KALB_4913"/>
<sequence>MTHIEDYLHLNRKALDELPPAERIAVLADLAQRANKWLADARSEEIDRLRSELGGDQAVAEALGISRQTLADLGDGPAVQLGNGAWARPRLLKRGCELLLNYLPPSSQPRDVFQALEILSRRGRPDPKQLQAAAHRLARSARLSPTLGNEMPQDEMRVLVRALTHAAEISSQ</sequence>
<accession>W5WBZ5</accession>
<evidence type="ECO:0000313" key="2">
    <source>
        <dbReference type="Proteomes" id="UP000019225"/>
    </source>
</evidence>
<keyword evidence="2" id="KW-1185">Reference proteome</keyword>
<dbReference type="HOGENOM" id="CLU_1553254_0_0_11"/>
<name>W5WBZ5_9PSEU</name>
<dbReference type="STRING" id="1449976.KALB_4913"/>
<reference evidence="1 2" key="1">
    <citation type="journal article" date="2014" name="BMC Genomics">
        <title>Complete genome sequence of producer of the glycopeptide antibiotic Aculeximycin Kutzneria albida DSM 43870T, a representative of minor genus of Pseudonocardiaceae.</title>
        <authorList>
            <person name="Rebets Y."/>
            <person name="Tokovenko B."/>
            <person name="Lushchyk I."/>
            <person name="Ruckert C."/>
            <person name="Zaburannyi N."/>
            <person name="Bechthold A."/>
            <person name="Kalinowski J."/>
            <person name="Luzhetskyy A."/>
        </authorList>
    </citation>
    <scope>NUCLEOTIDE SEQUENCE [LARGE SCALE GENOMIC DNA]</scope>
    <source>
        <strain evidence="1">DSM 43870</strain>
    </source>
</reference>